<evidence type="ECO:0000256" key="1">
    <source>
        <dbReference type="SAM" id="Phobius"/>
    </source>
</evidence>
<dbReference type="InterPro" id="IPR006481">
    <property type="entry name" value="Phage_lambda_GpS_holin"/>
</dbReference>
<dbReference type="Proteomes" id="UP000295565">
    <property type="component" value="Unassembled WGS sequence"/>
</dbReference>
<organism evidence="2 3">
    <name type="scientific">Celerinatantimonas diazotrophica</name>
    <dbReference type="NCBI Taxonomy" id="412034"/>
    <lineage>
        <taxon>Bacteria</taxon>
        <taxon>Pseudomonadati</taxon>
        <taxon>Pseudomonadota</taxon>
        <taxon>Gammaproteobacteria</taxon>
        <taxon>Celerinatantimonadaceae</taxon>
        <taxon>Celerinatantimonas</taxon>
    </lineage>
</organism>
<keyword evidence="1" id="KW-0812">Transmembrane</keyword>
<comment type="caution">
    <text evidence="2">The sequence shown here is derived from an EMBL/GenBank/DDBJ whole genome shotgun (WGS) entry which is preliminary data.</text>
</comment>
<dbReference type="EMBL" id="SMGD01000019">
    <property type="protein sequence ID" value="TCK46438.1"/>
    <property type="molecule type" value="Genomic_DNA"/>
</dbReference>
<feature type="transmembrane region" description="Helical" evidence="1">
    <location>
        <begin position="12"/>
        <end position="32"/>
    </location>
</feature>
<feature type="transmembrane region" description="Helical" evidence="1">
    <location>
        <begin position="71"/>
        <end position="91"/>
    </location>
</feature>
<dbReference type="AlphaFoldDB" id="A0A4V2PNB7"/>
<proteinExistence type="predicted"/>
<dbReference type="RefSeq" id="WP_131914436.1">
    <property type="nucleotide sequence ID" value="NZ_OU594967.1"/>
</dbReference>
<keyword evidence="1" id="KW-0472">Membrane</keyword>
<keyword evidence="1" id="KW-1133">Transmembrane helix</keyword>
<dbReference type="OrthoDB" id="6711255at2"/>
<dbReference type="NCBIfam" id="TIGR01594">
    <property type="entry name" value="holin_lambda"/>
    <property type="match status" value="1"/>
</dbReference>
<evidence type="ECO:0000313" key="2">
    <source>
        <dbReference type="EMBL" id="TCK46438.1"/>
    </source>
</evidence>
<accession>A0A4V2PNB7</accession>
<gene>
    <name evidence="2" type="ORF">EV690_3718</name>
</gene>
<name>A0A4V2PNB7_9GAMM</name>
<protein>
    <submittedName>
        <fullName evidence="2">Lambda family phage holin</fullName>
    </submittedName>
</protein>
<dbReference type="Pfam" id="PF05106">
    <property type="entry name" value="Phage_holin_3_1"/>
    <property type="match status" value="1"/>
</dbReference>
<evidence type="ECO:0000313" key="3">
    <source>
        <dbReference type="Proteomes" id="UP000295565"/>
    </source>
</evidence>
<sequence>MDINTLYSFFKGLLKGDSILFSLFISIFMAALRIIYSGGSFLEIILEGMLCGCLTLIAVSLINFMGVSSHLTVSIGGFIGFMGVKKINYWINKIISKNLP</sequence>
<keyword evidence="3" id="KW-1185">Reference proteome</keyword>
<reference evidence="2 3" key="1">
    <citation type="submission" date="2019-03" db="EMBL/GenBank/DDBJ databases">
        <title>Genomic Encyclopedia of Type Strains, Phase IV (KMG-IV): sequencing the most valuable type-strain genomes for metagenomic binning, comparative biology and taxonomic classification.</title>
        <authorList>
            <person name="Goeker M."/>
        </authorList>
    </citation>
    <scope>NUCLEOTIDE SEQUENCE [LARGE SCALE GENOMIC DNA]</scope>
    <source>
        <strain evidence="2 3">DSM 18577</strain>
    </source>
</reference>